<dbReference type="AlphaFoldDB" id="K1RLK0"/>
<gene>
    <name evidence="4" type="ORF">OBE_14612</name>
</gene>
<feature type="non-terminal residue" evidence="4">
    <location>
        <position position="189"/>
    </location>
</feature>
<name>K1RLK0_9ZZZZ</name>
<dbReference type="InterPro" id="IPR036942">
    <property type="entry name" value="Beta-barrel_TonB_sf"/>
</dbReference>
<evidence type="ECO:0000256" key="2">
    <source>
        <dbReference type="ARBA" id="ARBA00023136"/>
    </source>
</evidence>
<reference evidence="4" key="1">
    <citation type="journal article" date="2013" name="Environ. Microbiol.">
        <title>Microbiota from the distal guts of lean and obese adolescents exhibit partial functional redundancy besides clear differences in community structure.</title>
        <authorList>
            <person name="Ferrer M."/>
            <person name="Ruiz A."/>
            <person name="Lanza F."/>
            <person name="Haange S.B."/>
            <person name="Oberbach A."/>
            <person name="Till H."/>
            <person name="Bargiela R."/>
            <person name="Campoy C."/>
            <person name="Segura M.T."/>
            <person name="Richter M."/>
            <person name="von Bergen M."/>
            <person name="Seifert J."/>
            <person name="Suarez A."/>
        </authorList>
    </citation>
    <scope>NUCLEOTIDE SEQUENCE</scope>
</reference>
<comment type="subcellular location">
    <subcellularLocation>
        <location evidence="1">Cell outer membrane</location>
    </subcellularLocation>
</comment>
<evidence type="ECO:0000256" key="1">
    <source>
        <dbReference type="ARBA" id="ARBA00004442"/>
    </source>
</evidence>
<sequence length="189" mass="21903">QKFILSAVTGFQNLNDRMFMDQDFLPVSIYTIEQKQRLNTISEEITFKSKNNKRWQWVTGVSGFYQWLHTTGPVNFMEDGVTDMIEGNINNTFKKIHLDNPRTPEMSLDVLNNRIRVSGSFDTPVFSTALYHQSTFNDLLVKGLSVTAGLRLEYEKMSMNYFSDSNIDFDFFLKMAMPPLNIPFRNLNA</sequence>
<protein>
    <submittedName>
        <fullName evidence="4">TonB-dependent outer membrane protein</fullName>
    </submittedName>
</protein>
<keyword evidence="2" id="KW-0472">Membrane</keyword>
<dbReference type="Gene3D" id="2.40.170.20">
    <property type="entry name" value="TonB-dependent receptor, beta-barrel domain"/>
    <property type="match status" value="1"/>
</dbReference>
<keyword evidence="3" id="KW-0998">Cell outer membrane</keyword>
<evidence type="ECO:0000313" key="4">
    <source>
        <dbReference type="EMBL" id="EKC49487.1"/>
    </source>
</evidence>
<dbReference type="SUPFAM" id="SSF56935">
    <property type="entry name" value="Porins"/>
    <property type="match status" value="1"/>
</dbReference>
<dbReference type="EMBL" id="AJWZ01010082">
    <property type="protein sequence ID" value="EKC49487.1"/>
    <property type="molecule type" value="Genomic_DNA"/>
</dbReference>
<evidence type="ECO:0000256" key="3">
    <source>
        <dbReference type="ARBA" id="ARBA00023237"/>
    </source>
</evidence>
<feature type="non-terminal residue" evidence="4">
    <location>
        <position position="1"/>
    </location>
</feature>
<organism evidence="4">
    <name type="scientific">human gut metagenome</name>
    <dbReference type="NCBI Taxonomy" id="408170"/>
    <lineage>
        <taxon>unclassified sequences</taxon>
        <taxon>metagenomes</taxon>
        <taxon>organismal metagenomes</taxon>
    </lineage>
</organism>
<proteinExistence type="predicted"/>
<dbReference type="GO" id="GO:0009279">
    <property type="term" value="C:cell outer membrane"/>
    <property type="evidence" value="ECO:0007669"/>
    <property type="project" value="UniProtKB-SubCell"/>
</dbReference>
<accession>K1RLK0</accession>
<comment type="caution">
    <text evidence="4">The sequence shown here is derived from an EMBL/GenBank/DDBJ whole genome shotgun (WGS) entry which is preliminary data.</text>
</comment>